<organism evidence="1 2">
    <name type="scientific">Nelumbo nucifera</name>
    <name type="common">Sacred lotus</name>
    <dbReference type="NCBI Taxonomy" id="4432"/>
    <lineage>
        <taxon>Eukaryota</taxon>
        <taxon>Viridiplantae</taxon>
        <taxon>Streptophyta</taxon>
        <taxon>Embryophyta</taxon>
        <taxon>Tracheophyta</taxon>
        <taxon>Spermatophyta</taxon>
        <taxon>Magnoliopsida</taxon>
        <taxon>Proteales</taxon>
        <taxon>Nelumbonaceae</taxon>
        <taxon>Nelumbo</taxon>
    </lineage>
</organism>
<accession>A0A822ZUM5</accession>
<name>A0A822ZUM5_NELNU</name>
<comment type="caution">
    <text evidence="1">The sequence shown here is derived from an EMBL/GenBank/DDBJ whole genome shotgun (WGS) entry which is preliminary data.</text>
</comment>
<reference evidence="1 2" key="1">
    <citation type="journal article" date="2020" name="Mol. Biol. Evol.">
        <title>Distinct Expression and Methylation Patterns for Genes with Different Fates following a Single Whole-Genome Duplication in Flowering Plants.</title>
        <authorList>
            <person name="Shi T."/>
            <person name="Rahmani R.S."/>
            <person name="Gugger P.F."/>
            <person name="Wang M."/>
            <person name="Li H."/>
            <person name="Zhang Y."/>
            <person name="Li Z."/>
            <person name="Wang Q."/>
            <person name="Van de Peer Y."/>
            <person name="Marchal K."/>
            <person name="Chen J."/>
        </authorList>
    </citation>
    <scope>NUCLEOTIDE SEQUENCE [LARGE SCALE GENOMIC DNA]</scope>
    <source>
        <tissue evidence="1">Leaf</tissue>
    </source>
</reference>
<keyword evidence="2" id="KW-1185">Reference proteome</keyword>
<protein>
    <submittedName>
        <fullName evidence="1">Uncharacterized protein</fullName>
    </submittedName>
</protein>
<dbReference type="AlphaFoldDB" id="A0A822ZUM5"/>
<sequence length="43" mass="5392">MDCFFHQNDRLRNFRRSEVEILLHLVLKKFGLKWPRIFETSRD</sequence>
<proteinExistence type="predicted"/>
<dbReference type="EMBL" id="DUZY01000008">
    <property type="protein sequence ID" value="DAD48673.1"/>
    <property type="molecule type" value="Genomic_DNA"/>
</dbReference>
<evidence type="ECO:0000313" key="1">
    <source>
        <dbReference type="EMBL" id="DAD48673.1"/>
    </source>
</evidence>
<dbReference type="Proteomes" id="UP000607653">
    <property type="component" value="Unassembled WGS sequence"/>
</dbReference>
<evidence type="ECO:0000313" key="2">
    <source>
        <dbReference type="Proteomes" id="UP000607653"/>
    </source>
</evidence>
<gene>
    <name evidence="1" type="ORF">HUJ06_018611</name>
</gene>